<dbReference type="GO" id="GO:0016887">
    <property type="term" value="F:ATP hydrolysis activity"/>
    <property type="evidence" value="ECO:0007669"/>
    <property type="project" value="TreeGrafter"/>
</dbReference>
<dbReference type="GO" id="GO:0009898">
    <property type="term" value="C:cytoplasmic side of plasma membrane"/>
    <property type="evidence" value="ECO:0007669"/>
    <property type="project" value="TreeGrafter"/>
</dbReference>
<evidence type="ECO:0000313" key="2">
    <source>
        <dbReference type="EMBL" id="SDZ50881.1"/>
    </source>
</evidence>
<dbReference type="AlphaFoldDB" id="A0A1H3TM39"/>
<gene>
    <name evidence="2" type="ORF">SAMN05444004_11814</name>
</gene>
<proteinExistence type="predicted"/>
<dbReference type="STRING" id="1244108.SAMN05444004_11814"/>
<dbReference type="SUPFAM" id="SSF52540">
    <property type="entry name" value="P-loop containing nucleoside triphosphate hydrolases"/>
    <property type="match status" value="1"/>
</dbReference>
<dbReference type="InterPro" id="IPR050625">
    <property type="entry name" value="ParA/MinD_ATPase"/>
</dbReference>
<dbReference type="InterPro" id="IPR027417">
    <property type="entry name" value="P-loop_NTPase"/>
</dbReference>
<dbReference type="Proteomes" id="UP000198914">
    <property type="component" value="Unassembled WGS sequence"/>
</dbReference>
<keyword evidence="3" id="KW-1185">Reference proteome</keyword>
<dbReference type="Gene3D" id="3.40.50.300">
    <property type="entry name" value="P-loop containing nucleotide triphosphate hydrolases"/>
    <property type="match status" value="1"/>
</dbReference>
<protein>
    <submittedName>
        <fullName evidence="2">Pilus assembly protein CpaE</fullName>
    </submittedName>
</protein>
<dbReference type="PANTHER" id="PTHR43384">
    <property type="entry name" value="SEPTUM SITE-DETERMINING PROTEIN MIND HOMOLOG, CHLOROPLASTIC-RELATED"/>
    <property type="match status" value="1"/>
</dbReference>
<dbReference type="GO" id="GO:0005829">
    <property type="term" value="C:cytosol"/>
    <property type="evidence" value="ECO:0007669"/>
    <property type="project" value="TreeGrafter"/>
</dbReference>
<dbReference type="GO" id="GO:0051782">
    <property type="term" value="P:negative regulation of cell division"/>
    <property type="evidence" value="ECO:0007669"/>
    <property type="project" value="TreeGrafter"/>
</dbReference>
<dbReference type="Pfam" id="PF13614">
    <property type="entry name" value="AAA_31"/>
    <property type="match status" value="1"/>
</dbReference>
<accession>A0A1H3TM39</accession>
<name>A0A1H3TM39_9RHOB</name>
<organism evidence="2 3">
    <name type="scientific">Jannaschia faecimaris</name>
    <dbReference type="NCBI Taxonomy" id="1244108"/>
    <lineage>
        <taxon>Bacteria</taxon>
        <taxon>Pseudomonadati</taxon>
        <taxon>Pseudomonadota</taxon>
        <taxon>Alphaproteobacteria</taxon>
        <taxon>Rhodobacterales</taxon>
        <taxon>Roseobacteraceae</taxon>
        <taxon>Jannaschia</taxon>
    </lineage>
</organism>
<feature type="domain" description="AAA" evidence="1">
    <location>
        <begin position="146"/>
        <end position="296"/>
    </location>
</feature>
<dbReference type="GO" id="GO:0005524">
    <property type="term" value="F:ATP binding"/>
    <property type="evidence" value="ECO:0007669"/>
    <property type="project" value="TreeGrafter"/>
</dbReference>
<sequence length="398" mass="43065">MSHQFSISGNILVVGAPDLLASCQFTPISAQLTAVPAPKSTLHELIESAESIIEMHKIVLFETGVSEADLAALAQFVKMADGRTKFVALVDEYLPLTKVRKLRVSGAADILPLETKAEALIQALEDAVNVPKDVKPDRPREGPAGKVFSISQSRGGAGATTVAVNLAASLAAPIKKGKPASRVLLLDLDLQFGNAGTYLDLEDNGAFYELIAQDTLPSTRAILDAVQTSEFGVDVLTAPAVFVPLTSISPEFSSHLISAFREVYDYVIIDLPRATLDWLTPVISATDRLIMVSDSSVPCIRQAKRLIDLYRESRLGLPVELVMNREKKPLFKSENVREAEALLDLKVVSWLPADPVGERRAIDLGRPTVSTRSKGRKTYRQLAKMLSTAPISTSNVPV</sequence>
<dbReference type="EMBL" id="FNPX01000018">
    <property type="protein sequence ID" value="SDZ50881.1"/>
    <property type="molecule type" value="Genomic_DNA"/>
</dbReference>
<dbReference type="PANTHER" id="PTHR43384:SF13">
    <property type="entry name" value="SLR0110 PROTEIN"/>
    <property type="match status" value="1"/>
</dbReference>
<evidence type="ECO:0000313" key="3">
    <source>
        <dbReference type="Proteomes" id="UP000198914"/>
    </source>
</evidence>
<dbReference type="RefSeq" id="WP_170831480.1">
    <property type="nucleotide sequence ID" value="NZ_FNPX01000018.1"/>
</dbReference>
<evidence type="ECO:0000259" key="1">
    <source>
        <dbReference type="Pfam" id="PF13614"/>
    </source>
</evidence>
<dbReference type="InterPro" id="IPR025669">
    <property type="entry name" value="AAA_dom"/>
</dbReference>
<reference evidence="3" key="1">
    <citation type="submission" date="2016-10" db="EMBL/GenBank/DDBJ databases">
        <authorList>
            <person name="Varghese N."/>
            <person name="Submissions S."/>
        </authorList>
    </citation>
    <scope>NUCLEOTIDE SEQUENCE [LARGE SCALE GENOMIC DNA]</scope>
    <source>
        <strain evidence="3">DSM 100420</strain>
    </source>
</reference>